<dbReference type="RefSeq" id="WP_038465320.1">
    <property type="nucleotide sequence ID" value="NZ_CP008941.1"/>
</dbReference>
<evidence type="ECO:0000313" key="2">
    <source>
        <dbReference type="EMBL" id="AIK96696.1"/>
    </source>
</evidence>
<protein>
    <submittedName>
        <fullName evidence="2">Uncharacterized protein</fullName>
    </submittedName>
</protein>
<reference evidence="2 3" key="1">
    <citation type="submission" date="2014-07" db="EMBL/GenBank/DDBJ databases">
        <title>Comparative genomic insights into amoeba endosymbionts belonging to the families of Holosporaceae and Candidatus Midichloriaceae within Rickettsiales.</title>
        <authorList>
            <person name="Wang Z."/>
            <person name="Wu M."/>
        </authorList>
    </citation>
    <scope>NUCLEOTIDE SEQUENCE [LARGE SCALE GENOMIC DNA]</scope>
    <source>
        <strain evidence="2">PRA3</strain>
    </source>
</reference>
<keyword evidence="3" id="KW-1185">Reference proteome</keyword>
<organism evidence="2 3">
    <name type="scientific">Candidatus Odyssella acanthamoebae</name>
    <dbReference type="NCBI Taxonomy" id="91604"/>
    <lineage>
        <taxon>Bacteria</taxon>
        <taxon>Pseudomonadati</taxon>
        <taxon>Pseudomonadota</taxon>
        <taxon>Alphaproteobacteria</taxon>
        <taxon>Holosporales</taxon>
        <taxon>Candidatus Paracaedibacteraceae</taxon>
        <taxon>Candidatus Odyssella</taxon>
    </lineage>
</organism>
<dbReference type="Proteomes" id="UP000028926">
    <property type="component" value="Chromosome"/>
</dbReference>
<feature type="coiled-coil region" evidence="1">
    <location>
        <begin position="45"/>
        <end position="72"/>
    </location>
</feature>
<dbReference type="KEGG" id="paca:ID47_08145"/>
<keyword evidence="1" id="KW-0175">Coiled coil</keyword>
<gene>
    <name evidence="2" type="ORF">ID47_08145</name>
</gene>
<dbReference type="HOGENOM" id="CLU_798521_0_0_5"/>
<dbReference type="AlphaFoldDB" id="A0A077AWA3"/>
<sequence>MAENFIAKIAFTVFLAPASFVNAEDLPVSETSLHSELLAPQFRSTEELKTQLRQKFEQFEKLMNQRNLLEIEQLTIRQILVCVPNIALKILSPANLISIMGGSNLILYHPEKRALAEIKHNSWTLDSPAPTNLTPISRESIIEQANEDPDGIILFDQHFMTPDLWPTLTMIIKSAPFNKDQTDILQKTKSALTTHIKKMTKAHIKAQKKFNKYYMIEDSLKILHNLDSNQEDHHLQQTAVQLEILKSNYRLQKLKKIISGNQLMKKFDALSPEDTSKKFPAFLFFNYEPTASELEASENLEKLKQYLANKKEEADKQIAWMEDIDQKILFETLIINEIDRILQTLVY</sequence>
<evidence type="ECO:0000313" key="3">
    <source>
        <dbReference type="Proteomes" id="UP000028926"/>
    </source>
</evidence>
<name>A0A077AWA3_9PROT</name>
<accession>A0A077AWA3</accession>
<evidence type="ECO:0000256" key="1">
    <source>
        <dbReference type="SAM" id="Coils"/>
    </source>
</evidence>
<dbReference type="EMBL" id="CP008941">
    <property type="protein sequence ID" value="AIK96696.1"/>
    <property type="molecule type" value="Genomic_DNA"/>
</dbReference>
<proteinExistence type="predicted"/>